<dbReference type="InterPro" id="IPR015915">
    <property type="entry name" value="Kelch-typ_b-propeller"/>
</dbReference>
<dbReference type="SUPFAM" id="SSF50965">
    <property type="entry name" value="Galactose oxidase, central domain"/>
    <property type="match status" value="1"/>
</dbReference>
<proteinExistence type="predicted"/>
<dbReference type="InterPro" id="IPR011043">
    <property type="entry name" value="Gal_Oxase/kelch_b-propeller"/>
</dbReference>
<dbReference type="EMBL" id="JACCBU010000001">
    <property type="protein sequence ID" value="NYE70610.1"/>
    <property type="molecule type" value="Genomic_DNA"/>
</dbReference>
<keyword evidence="2" id="KW-1185">Reference proteome</keyword>
<evidence type="ECO:0008006" key="3">
    <source>
        <dbReference type="Google" id="ProtNLM"/>
    </source>
</evidence>
<dbReference type="Gene3D" id="2.120.10.80">
    <property type="entry name" value="Kelch-type beta propeller"/>
    <property type="match status" value="2"/>
</dbReference>
<sequence>MVTRRQFGAALLGAALLPGCARPVAVEPGRKPTPIGEWVPIPDPPLEPRYDAVGGWLAGRFVITGGQSTLPCPPGANCQPPKVPALRDGAAFDPATGRWERLPDAPTPISNPYRTAVVGDRLYVLTLNNGQPDSPDAMLAYDAGPGAWSTLPLPPVTEVGLVGVEPTGLIAIGGSDERGAVADHRFDPEAGRWVRLPDDPLGPSFDRAGVWLGDRLLLTAMDLVDSPGSERPSLVRLATWDPSSDRWALGPDTELIGGGALRVGDRVVWPMTGSADGGKVNNWGRHYPYGGILDPATGGWTALPDPPAGDGLGGALLTVDGLITVGGHLLEPVSRHWTRIPESPMIDRVGATVIGGVGTILAWGGSDHKINFADGRLLRLT</sequence>
<name>A0A7Y9I5E2_9ACTN</name>
<comment type="caution">
    <text evidence="1">The sequence shown here is derived from an EMBL/GenBank/DDBJ whole genome shotgun (WGS) entry which is preliminary data.</text>
</comment>
<organism evidence="1 2">
    <name type="scientific">Microlunatus parietis</name>
    <dbReference type="NCBI Taxonomy" id="682979"/>
    <lineage>
        <taxon>Bacteria</taxon>
        <taxon>Bacillati</taxon>
        <taxon>Actinomycetota</taxon>
        <taxon>Actinomycetes</taxon>
        <taxon>Propionibacteriales</taxon>
        <taxon>Propionibacteriaceae</taxon>
        <taxon>Microlunatus</taxon>
    </lineage>
</organism>
<dbReference type="AlphaFoldDB" id="A0A7Y9I5E2"/>
<dbReference type="Proteomes" id="UP000569914">
    <property type="component" value="Unassembled WGS sequence"/>
</dbReference>
<evidence type="ECO:0000313" key="1">
    <source>
        <dbReference type="EMBL" id="NYE70610.1"/>
    </source>
</evidence>
<reference evidence="1 2" key="1">
    <citation type="submission" date="2020-07" db="EMBL/GenBank/DDBJ databases">
        <title>Sequencing the genomes of 1000 actinobacteria strains.</title>
        <authorList>
            <person name="Klenk H.-P."/>
        </authorList>
    </citation>
    <scope>NUCLEOTIDE SEQUENCE [LARGE SCALE GENOMIC DNA]</scope>
    <source>
        <strain evidence="1 2">DSM 22083</strain>
    </source>
</reference>
<dbReference type="RefSeq" id="WP_179750194.1">
    <property type="nucleotide sequence ID" value="NZ_JACCBU010000001.1"/>
</dbReference>
<accession>A0A7Y9I5E2</accession>
<protein>
    <recommendedName>
        <fullName evidence="3">Galactose oxidase, central domain</fullName>
    </recommendedName>
</protein>
<gene>
    <name evidence="1" type="ORF">BKA15_001939</name>
</gene>
<evidence type="ECO:0000313" key="2">
    <source>
        <dbReference type="Proteomes" id="UP000569914"/>
    </source>
</evidence>